<accession>A0A0E9X982</accession>
<protein>
    <submittedName>
        <fullName evidence="1">Uncharacterized protein</fullName>
    </submittedName>
</protein>
<proteinExistence type="predicted"/>
<dbReference type="AlphaFoldDB" id="A0A0E9X982"/>
<organism evidence="1">
    <name type="scientific">Anguilla anguilla</name>
    <name type="common">European freshwater eel</name>
    <name type="synonym">Muraena anguilla</name>
    <dbReference type="NCBI Taxonomy" id="7936"/>
    <lineage>
        <taxon>Eukaryota</taxon>
        <taxon>Metazoa</taxon>
        <taxon>Chordata</taxon>
        <taxon>Craniata</taxon>
        <taxon>Vertebrata</taxon>
        <taxon>Euteleostomi</taxon>
        <taxon>Actinopterygii</taxon>
        <taxon>Neopterygii</taxon>
        <taxon>Teleostei</taxon>
        <taxon>Anguilliformes</taxon>
        <taxon>Anguillidae</taxon>
        <taxon>Anguilla</taxon>
    </lineage>
</organism>
<reference evidence="1" key="1">
    <citation type="submission" date="2014-11" db="EMBL/GenBank/DDBJ databases">
        <authorList>
            <person name="Amaro Gonzalez C."/>
        </authorList>
    </citation>
    <scope>NUCLEOTIDE SEQUENCE</scope>
</reference>
<evidence type="ECO:0000313" key="1">
    <source>
        <dbReference type="EMBL" id="JAH99287.1"/>
    </source>
</evidence>
<reference evidence="1" key="2">
    <citation type="journal article" date="2015" name="Fish Shellfish Immunol.">
        <title>Early steps in the European eel (Anguilla anguilla)-Vibrio vulnificus interaction in the gills: Role of the RtxA13 toxin.</title>
        <authorList>
            <person name="Callol A."/>
            <person name="Pajuelo D."/>
            <person name="Ebbesson L."/>
            <person name="Teles M."/>
            <person name="MacKenzie S."/>
            <person name="Amaro C."/>
        </authorList>
    </citation>
    <scope>NUCLEOTIDE SEQUENCE</scope>
</reference>
<dbReference type="EMBL" id="GBXM01009290">
    <property type="protein sequence ID" value="JAH99287.1"/>
    <property type="molecule type" value="Transcribed_RNA"/>
</dbReference>
<sequence>MKVPIKPVLGGGKPQILLEFQLQLC</sequence>
<name>A0A0E9X982_ANGAN</name>